<dbReference type="Proteomes" id="UP000033772">
    <property type="component" value="Unassembled WGS sequence"/>
</dbReference>
<dbReference type="STRING" id="1844.UG56_025585"/>
<dbReference type="AlphaFoldDB" id="A0A1J4N0K1"/>
<dbReference type="Pfam" id="PF01120">
    <property type="entry name" value="Alpha_L_fucos"/>
    <property type="match status" value="1"/>
</dbReference>
<comment type="similarity">
    <text evidence="2">Belongs to the glycosyl hydrolase 29 family.</text>
</comment>
<dbReference type="InterPro" id="IPR057739">
    <property type="entry name" value="Glyco_hydro_29_N"/>
</dbReference>
<dbReference type="InterPro" id="IPR016286">
    <property type="entry name" value="FUC_metazoa-typ"/>
</dbReference>
<protein>
    <recommendedName>
        <fullName evidence="3">alpha-L-fucosidase</fullName>
        <ecNumber evidence="3">3.2.1.51</ecNumber>
    </recommendedName>
</protein>
<evidence type="ECO:0000256" key="3">
    <source>
        <dbReference type="ARBA" id="ARBA00012662"/>
    </source>
</evidence>
<keyword evidence="4" id="KW-0732">Signal</keyword>
<dbReference type="PANTHER" id="PTHR10030">
    <property type="entry name" value="ALPHA-L-FUCOSIDASE"/>
    <property type="match status" value="1"/>
</dbReference>
<evidence type="ECO:0000313" key="9">
    <source>
        <dbReference type="EMBL" id="OIJ23921.1"/>
    </source>
</evidence>
<name>A0A1J4N0K1_9ACTN</name>
<dbReference type="EC" id="3.2.1.51" evidence="3"/>
<feature type="site" description="May be important for catalysis" evidence="7">
    <location>
        <position position="245"/>
    </location>
</feature>
<dbReference type="GO" id="GO:0005764">
    <property type="term" value="C:lysosome"/>
    <property type="evidence" value="ECO:0007669"/>
    <property type="project" value="TreeGrafter"/>
</dbReference>
<sequence>MPIASWFPEAQLGIFVHWGIFSVDGVAESWSFFDGRVPYADYMAQIDRFTASAFDADAWAELFERAGATYAVLTTKHHDGVALYDTQVNDLSVVKQAPAGRDLVAEFVEAVRRRGLKVGLYFSHLDWSHPDYATVRPAVQHPSVQDNPYAVPRPGEEDPERWERYLEFHRAQIRELVTRFEPDLLWFDGEWERDERQWRMRELRAELRELAPEMVVNGRMLGHGDYVTPEQGVPVEPPDGPWELCLTINDSWGWQPQDHNHKSPRQIVRTFVETIGGGGNLLLDVGPREDGTITPEQTERLEALGAWVSRHSPAVRGIRRGLPHGHFYGPSAVSDDGRTLFLYVLDRPNDYVVVRGLRNQVLKAYVLGTGTELEHQRIGGLHEVPGWEYVFTTDDDLDPLCTVIALELDGEVSVHRPHED</sequence>
<feature type="domain" description="Glycoside hydrolase family 29 N-terminal" evidence="8">
    <location>
        <begin position="2"/>
        <end position="311"/>
    </location>
</feature>
<dbReference type="SMART" id="SM00812">
    <property type="entry name" value="Alpha_L_fucos"/>
    <property type="match status" value="1"/>
</dbReference>
<dbReference type="GO" id="GO:0016139">
    <property type="term" value="P:glycoside catabolic process"/>
    <property type="evidence" value="ECO:0007669"/>
    <property type="project" value="TreeGrafter"/>
</dbReference>
<evidence type="ECO:0000256" key="4">
    <source>
        <dbReference type="ARBA" id="ARBA00022729"/>
    </source>
</evidence>
<dbReference type="Gene3D" id="3.20.20.80">
    <property type="entry name" value="Glycosidases"/>
    <property type="match status" value="1"/>
</dbReference>
<keyword evidence="6" id="KW-0326">Glycosidase</keyword>
<dbReference type="GO" id="GO:0006004">
    <property type="term" value="P:fucose metabolic process"/>
    <property type="evidence" value="ECO:0007669"/>
    <property type="project" value="InterPro"/>
</dbReference>
<evidence type="ECO:0000256" key="1">
    <source>
        <dbReference type="ARBA" id="ARBA00004071"/>
    </source>
</evidence>
<dbReference type="InterPro" id="IPR017853">
    <property type="entry name" value="GH"/>
</dbReference>
<accession>A0A1J4N0K1</accession>
<comment type="caution">
    <text evidence="9">The sequence shown here is derived from an EMBL/GenBank/DDBJ whole genome shotgun (WGS) entry which is preliminary data.</text>
</comment>
<evidence type="ECO:0000256" key="6">
    <source>
        <dbReference type="ARBA" id="ARBA00023295"/>
    </source>
</evidence>
<dbReference type="PIRSF" id="PIRSF001092">
    <property type="entry name" value="Alpha-L-fucosidase"/>
    <property type="match status" value="1"/>
</dbReference>
<keyword evidence="5" id="KW-0378">Hydrolase</keyword>
<dbReference type="PRINTS" id="PR00741">
    <property type="entry name" value="GLHYDRLASE29"/>
</dbReference>
<evidence type="ECO:0000256" key="2">
    <source>
        <dbReference type="ARBA" id="ARBA00007951"/>
    </source>
</evidence>
<dbReference type="InterPro" id="IPR000933">
    <property type="entry name" value="Glyco_hydro_29"/>
</dbReference>
<dbReference type="RefSeq" id="WP_045551334.1">
    <property type="nucleotide sequence ID" value="NZ_JZDQ02000051.1"/>
</dbReference>
<evidence type="ECO:0000256" key="5">
    <source>
        <dbReference type="ARBA" id="ARBA00022801"/>
    </source>
</evidence>
<evidence type="ECO:0000313" key="10">
    <source>
        <dbReference type="Proteomes" id="UP000033772"/>
    </source>
</evidence>
<evidence type="ECO:0000256" key="7">
    <source>
        <dbReference type="PIRSR" id="PIRSR001092-1"/>
    </source>
</evidence>
<comment type="function">
    <text evidence="1">Alpha-L-fucosidase is responsible for hydrolyzing the alpha-1,6-linked fucose joined to the reducing-end N-acetylglucosamine of the carbohydrate moieties of glycoproteins.</text>
</comment>
<keyword evidence="10" id="KW-1185">Reference proteome</keyword>
<evidence type="ECO:0000259" key="8">
    <source>
        <dbReference type="Pfam" id="PF01120"/>
    </source>
</evidence>
<dbReference type="EMBL" id="JZDQ02000051">
    <property type="protein sequence ID" value="OIJ23921.1"/>
    <property type="molecule type" value="Genomic_DNA"/>
</dbReference>
<gene>
    <name evidence="9" type="ORF">UG56_025585</name>
</gene>
<dbReference type="OrthoDB" id="5526311at2"/>
<dbReference type="SUPFAM" id="SSF51445">
    <property type="entry name" value="(Trans)glycosidases"/>
    <property type="match status" value="1"/>
</dbReference>
<dbReference type="PANTHER" id="PTHR10030:SF37">
    <property type="entry name" value="ALPHA-L-FUCOSIDASE-RELATED"/>
    <property type="match status" value="1"/>
</dbReference>
<organism evidence="9 10">
    <name type="scientific">Nocardioides luteus</name>
    <dbReference type="NCBI Taxonomy" id="1844"/>
    <lineage>
        <taxon>Bacteria</taxon>
        <taxon>Bacillati</taxon>
        <taxon>Actinomycetota</taxon>
        <taxon>Actinomycetes</taxon>
        <taxon>Propionibacteriales</taxon>
        <taxon>Nocardioidaceae</taxon>
        <taxon>Nocardioides</taxon>
    </lineage>
</organism>
<proteinExistence type="inferred from homology"/>
<reference evidence="9" key="1">
    <citation type="submission" date="2016-10" db="EMBL/GenBank/DDBJ databases">
        <title>Draft Genome Sequence of Nocardioides luteus Strain BAFB, an Alkane-Degrading Bacterium Isolated from JP-7 Polluted Soil.</title>
        <authorList>
            <person name="Brown L."/>
            <person name="Ruiz O.N."/>
            <person name="Gunasekera T."/>
        </authorList>
    </citation>
    <scope>NUCLEOTIDE SEQUENCE [LARGE SCALE GENOMIC DNA]</scope>
    <source>
        <strain evidence="9">BAFB</strain>
    </source>
</reference>
<dbReference type="GO" id="GO:0004560">
    <property type="term" value="F:alpha-L-fucosidase activity"/>
    <property type="evidence" value="ECO:0007669"/>
    <property type="project" value="InterPro"/>
</dbReference>